<comment type="caution">
    <text evidence="2">The sequence shown here is derived from an EMBL/GenBank/DDBJ whole genome shotgun (WGS) entry which is preliminary data.</text>
</comment>
<dbReference type="Gene3D" id="2.160.20.80">
    <property type="entry name" value="E3 ubiquitin-protein ligase SopA"/>
    <property type="match status" value="1"/>
</dbReference>
<feature type="non-terminal residue" evidence="2">
    <location>
        <position position="1"/>
    </location>
</feature>
<dbReference type="Proteomes" id="UP000677228">
    <property type="component" value="Unassembled WGS sequence"/>
</dbReference>
<dbReference type="InterPro" id="IPR001646">
    <property type="entry name" value="5peptide_repeat"/>
</dbReference>
<dbReference type="Proteomes" id="UP000682733">
    <property type="component" value="Unassembled WGS sequence"/>
</dbReference>
<sequence>MLIPNIMKDYEIANLTRALDLRIEERHRTQDRQIENERQHLEQQKADNLHYQDLFKVYIEDVSNALFKSNNSKIYRKYYGVESDYSETPRVIFTRTNLQKVNFYGSHLCGVSFKEANLVESNFNRIAGRGIIYFDGANLTGADSRDITNLRRVNIKYINSDLRNTLFDDDALVEGIQHDRVTMENVKGSSIQGHPETKSPSSHAFSDDWFTTDGADVDLTTWNLWKHKKMIPVSTRKIRIEVANNELPDECY</sequence>
<evidence type="ECO:0000313" key="1">
    <source>
        <dbReference type="EMBL" id="CAF1041582.1"/>
    </source>
</evidence>
<protein>
    <recommendedName>
        <fullName evidence="4">Pentapeptide repeat-containing protein</fullName>
    </recommendedName>
</protein>
<dbReference type="EMBL" id="CAJOBA010007695">
    <property type="protein sequence ID" value="CAF3809653.1"/>
    <property type="molecule type" value="Genomic_DNA"/>
</dbReference>
<gene>
    <name evidence="1" type="ORF">OVA965_LOCUS16511</name>
    <name evidence="2" type="ORF">TMI583_LOCUS16520</name>
</gene>
<evidence type="ECO:0000313" key="3">
    <source>
        <dbReference type="Proteomes" id="UP000682733"/>
    </source>
</evidence>
<evidence type="ECO:0000313" key="2">
    <source>
        <dbReference type="EMBL" id="CAF3809653.1"/>
    </source>
</evidence>
<organism evidence="2 3">
    <name type="scientific">Didymodactylos carnosus</name>
    <dbReference type="NCBI Taxonomy" id="1234261"/>
    <lineage>
        <taxon>Eukaryota</taxon>
        <taxon>Metazoa</taxon>
        <taxon>Spiralia</taxon>
        <taxon>Gnathifera</taxon>
        <taxon>Rotifera</taxon>
        <taxon>Eurotatoria</taxon>
        <taxon>Bdelloidea</taxon>
        <taxon>Philodinida</taxon>
        <taxon>Philodinidae</taxon>
        <taxon>Didymodactylos</taxon>
    </lineage>
</organism>
<reference evidence="2" key="1">
    <citation type="submission" date="2021-02" db="EMBL/GenBank/DDBJ databases">
        <authorList>
            <person name="Nowell W R."/>
        </authorList>
    </citation>
    <scope>NUCLEOTIDE SEQUENCE</scope>
</reference>
<accession>A0A8S2JIR4</accession>
<dbReference type="Pfam" id="PF00805">
    <property type="entry name" value="Pentapeptide"/>
    <property type="match status" value="1"/>
</dbReference>
<dbReference type="AlphaFoldDB" id="A0A8S2JIR4"/>
<dbReference type="EMBL" id="CAJNOK010007684">
    <property type="protein sequence ID" value="CAF1041582.1"/>
    <property type="molecule type" value="Genomic_DNA"/>
</dbReference>
<proteinExistence type="predicted"/>
<name>A0A8S2JIR4_9BILA</name>
<dbReference type="SUPFAM" id="SSF141571">
    <property type="entry name" value="Pentapeptide repeat-like"/>
    <property type="match status" value="1"/>
</dbReference>
<evidence type="ECO:0008006" key="4">
    <source>
        <dbReference type="Google" id="ProtNLM"/>
    </source>
</evidence>